<dbReference type="GO" id="GO:0006892">
    <property type="term" value="P:post-Golgi vesicle-mediated transport"/>
    <property type="evidence" value="ECO:0007669"/>
    <property type="project" value="TreeGrafter"/>
</dbReference>
<sequence length="417" mass="47525">MVILAEERNTSVDTFDVEYSDDYGQSFPFIFHNVVETQWVGSENALIILRADKTMEVLKIASSLSILSGFANVHNFFVEKFTVFIVIENSDQYLSLKMLHTSSKHIQDGVFPTFLKIKEIVQINLVLGEIYVTLKTAAGDICLFSAKYHVPRFRRKLCGIDKHTVKEYCPVYANSNLRGVLLANVADKTSTVRTVVSLNNGKDWHNSEMSQFNSNNVSPIFNLKLSCAHKEIVNMKNYWMVVVDGQLIKNSLKFETKFVSLNGGKTWKYLSLQNMPIKLVKIGNLIVTLNDDNSQILYSFDDGDLWENFSISLNSQILLSFVKVGKYENEIFSVVSRAKNEKKLTFTSIIFSNHFTRQCDITQDYDSVILPFPGSCYQGTESMYYLKKKGVQCFDKLSTHSEGNITICPCTIDDFEW</sequence>
<proteinExistence type="predicted"/>
<dbReference type="InterPro" id="IPR036278">
    <property type="entry name" value="Sialidase_sf"/>
</dbReference>
<feature type="domain" description="Sortilin N-terminal" evidence="3">
    <location>
        <begin position="17"/>
        <end position="312"/>
    </location>
</feature>
<dbReference type="InterPro" id="IPR031777">
    <property type="entry name" value="Sortilin_C"/>
</dbReference>
<dbReference type="EMBL" id="GHBP01000069">
    <property type="protein sequence ID" value="NDJ92115.1"/>
    <property type="molecule type" value="Transcribed_RNA"/>
</dbReference>
<evidence type="ECO:0000256" key="1">
    <source>
        <dbReference type="ARBA" id="ARBA00022737"/>
    </source>
</evidence>
<dbReference type="Pfam" id="PF15901">
    <property type="entry name" value="Sortilin_C"/>
    <property type="match status" value="1"/>
</dbReference>
<evidence type="ECO:0000259" key="3">
    <source>
        <dbReference type="Pfam" id="PF15902"/>
    </source>
</evidence>
<dbReference type="PANTHER" id="PTHR12106">
    <property type="entry name" value="SORTILIN RELATED"/>
    <property type="match status" value="1"/>
</dbReference>
<dbReference type="InterPro" id="IPR031778">
    <property type="entry name" value="Sortilin_N"/>
</dbReference>
<dbReference type="SUPFAM" id="SSF50939">
    <property type="entry name" value="Sialidases"/>
    <property type="match status" value="1"/>
</dbReference>
<dbReference type="AlphaFoldDB" id="A0A6G3MDJ1"/>
<evidence type="ECO:0000259" key="2">
    <source>
        <dbReference type="Pfam" id="PF15901"/>
    </source>
</evidence>
<reference evidence="4" key="1">
    <citation type="submission" date="2018-11" db="EMBL/GenBank/DDBJ databases">
        <title>Henneguya salminicola genome and transcriptome.</title>
        <authorList>
            <person name="Yahalomi D."/>
            <person name="Atkinson S.D."/>
            <person name="Neuhof M."/>
            <person name="Chang E.S."/>
            <person name="Philippe H."/>
            <person name="Cartwright P."/>
            <person name="Bartholomew J.L."/>
            <person name="Huchon D."/>
        </authorList>
    </citation>
    <scope>NUCLEOTIDE SEQUENCE</scope>
    <source>
        <strain evidence="4">Hz1</strain>
        <tissue evidence="4">Whole</tissue>
    </source>
</reference>
<feature type="domain" description="Sortilin C-terminal" evidence="2">
    <location>
        <begin position="329"/>
        <end position="416"/>
    </location>
</feature>
<dbReference type="GO" id="GO:0005794">
    <property type="term" value="C:Golgi apparatus"/>
    <property type="evidence" value="ECO:0007669"/>
    <property type="project" value="TreeGrafter"/>
</dbReference>
<name>A0A6G3MDJ1_HENSL</name>
<dbReference type="GO" id="GO:0016020">
    <property type="term" value="C:membrane"/>
    <property type="evidence" value="ECO:0007669"/>
    <property type="project" value="TreeGrafter"/>
</dbReference>
<accession>A0A6G3MDJ1</accession>
<evidence type="ECO:0000313" key="4">
    <source>
        <dbReference type="EMBL" id="NDJ92115.1"/>
    </source>
</evidence>
<organism evidence="4">
    <name type="scientific">Henneguya salminicola</name>
    <name type="common">Myxosporean</name>
    <dbReference type="NCBI Taxonomy" id="69463"/>
    <lineage>
        <taxon>Eukaryota</taxon>
        <taxon>Metazoa</taxon>
        <taxon>Cnidaria</taxon>
        <taxon>Myxozoa</taxon>
        <taxon>Myxosporea</taxon>
        <taxon>Bivalvulida</taxon>
        <taxon>Platysporina</taxon>
        <taxon>Myxobolidae</taxon>
        <taxon>Henneguya</taxon>
    </lineage>
</organism>
<keyword evidence="1" id="KW-0677">Repeat</keyword>
<protein>
    <submittedName>
        <fullName evidence="4">Vacuolar protein sorting/targeting protein 10 (Trinotate prediction)</fullName>
    </submittedName>
</protein>
<dbReference type="PANTHER" id="PTHR12106:SF27">
    <property type="entry name" value="SORTILIN-RELATED RECEPTOR"/>
    <property type="match status" value="1"/>
</dbReference>
<dbReference type="InterPro" id="IPR050310">
    <property type="entry name" value="VPS10-sortilin"/>
</dbReference>
<dbReference type="Pfam" id="PF15902">
    <property type="entry name" value="Sortilin-Vps10"/>
    <property type="match status" value="1"/>
</dbReference>